<dbReference type="RefSeq" id="WP_149767425.1">
    <property type="nucleotide sequence ID" value="NZ_VDFQ02000001.1"/>
</dbReference>
<dbReference type="Gene3D" id="3.90.660.10">
    <property type="match status" value="1"/>
</dbReference>
<evidence type="ECO:0000259" key="5">
    <source>
        <dbReference type="Pfam" id="PF01593"/>
    </source>
</evidence>
<dbReference type="InterPro" id="IPR002937">
    <property type="entry name" value="Amino_oxidase"/>
</dbReference>
<dbReference type="PRINTS" id="PR00757">
    <property type="entry name" value="AMINEOXDASEF"/>
</dbReference>
<dbReference type="InterPro" id="IPR001613">
    <property type="entry name" value="Flavin_amine_oxidase"/>
</dbReference>
<dbReference type="InterPro" id="IPR050464">
    <property type="entry name" value="Zeta_carotene_desat/Oxidored"/>
</dbReference>
<dbReference type="GO" id="GO:0016491">
    <property type="term" value="F:oxidoreductase activity"/>
    <property type="evidence" value="ECO:0007669"/>
    <property type="project" value="UniProtKB-KW"/>
</dbReference>
<keyword evidence="4" id="KW-1133">Transmembrane helix</keyword>
<dbReference type="Proteomes" id="UP000307768">
    <property type="component" value="Unassembled WGS sequence"/>
</dbReference>
<dbReference type="OrthoDB" id="20837at2"/>
<keyword evidence="4" id="KW-0812">Transmembrane</keyword>
<accession>A0A5Q6S2T4</accession>
<dbReference type="PANTHER" id="PTHR42923">
    <property type="entry name" value="PROTOPORPHYRINOGEN OXIDASE"/>
    <property type="match status" value="1"/>
</dbReference>
<dbReference type="PANTHER" id="PTHR42923:SF17">
    <property type="entry name" value="AMINE OXIDASE DOMAIN-CONTAINING PROTEIN"/>
    <property type="match status" value="1"/>
</dbReference>
<proteinExistence type="predicted"/>
<dbReference type="InterPro" id="IPR036188">
    <property type="entry name" value="FAD/NAD-bd_sf"/>
</dbReference>
<dbReference type="Gene3D" id="1.10.405.10">
    <property type="entry name" value="Guanine Nucleotide Dissociation Inhibitor, domain 1"/>
    <property type="match status" value="1"/>
</dbReference>
<evidence type="ECO:0000256" key="3">
    <source>
        <dbReference type="PIRSR" id="PIRSR601613-1"/>
    </source>
</evidence>
<keyword evidence="4" id="KW-0472">Membrane</keyword>
<reference evidence="6 7" key="1">
    <citation type="submission" date="2019-09" db="EMBL/GenBank/DDBJ databases">
        <title>Mumia zhuanghuii sp. nov. isolated from the intestinal contents of plateau pika (Ochotona curzoniae) in the Qinghai-Tibet plateau of China.</title>
        <authorList>
            <person name="Tian Z."/>
        </authorList>
    </citation>
    <scope>NUCLEOTIDE SEQUENCE [LARGE SCALE GENOMIC DNA]</scope>
    <source>
        <strain evidence="7">350</strain>
    </source>
</reference>
<dbReference type="AlphaFoldDB" id="A0A5Q6S2T4"/>
<feature type="binding site" evidence="3">
    <location>
        <position position="246"/>
    </location>
    <ligand>
        <name>FAD</name>
        <dbReference type="ChEBI" id="CHEBI:57692"/>
    </ligand>
</feature>
<dbReference type="Pfam" id="PF01593">
    <property type="entry name" value="Amino_oxidase"/>
    <property type="match status" value="1"/>
</dbReference>
<evidence type="ECO:0000313" key="6">
    <source>
        <dbReference type="EMBL" id="KAA1424531.1"/>
    </source>
</evidence>
<comment type="cofactor">
    <cofactor evidence="1">
        <name>FAD</name>
        <dbReference type="ChEBI" id="CHEBI:57692"/>
    </cofactor>
</comment>
<dbReference type="EMBL" id="VDFQ02000001">
    <property type="protein sequence ID" value="KAA1424531.1"/>
    <property type="molecule type" value="Genomic_DNA"/>
</dbReference>
<evidence type="ECO:0000256" key="1">
    <source>
        <dbReference type="ARBA" id="ARBA00001974"/>
    </source>
</evidence>
<sequence>MSGRERTTVRRRAAVVGAGVSGLTAAYLLQREYDVTVYEADERLGGHAHTHDLVDGHGRTVGVDSGFIVHNRRTYPHLTRLFEELGVETQPSEMSMSVHCDGCGLEYAGARGIGGLFPSVSHARRAAYLRMLADVPRFHRRARAHLASTDATGSDSDITLGAFLDRHGFATYTRQHFVVPLVSAVWSCDAETAYAYPARYLFQFLSHHGMLSVTGSPAWRTVVGGSARYVEKVVKGLTAVHTALPVTAVARTLEGVEVQDADGGRTPYDVAVVATHADDALRLLADPTPAQVAALGPWRYSRNATTLHTDRRVMPSHARAEASWNYRMPACEASSSAVRVSYAMNRLQRLDTDPQWFVTLNDDGDTADAGRTIDDSRVLARMDYAHPVFTPASVATQDLLPALNDGVLAFAGAYHGWGFHEDGCRSGVAAAQSLGVRW</sequence>
<feature type="transmembrane region" description="Helical" evidence="4">
    <location>
        <begin position="12"/>
        <end position="29"/>
    </location>
</feature>
<name>A0A5Q6S2T4_9ACTN</name>
<organism evidence="6 7">
    <name type="scientific">Mumia zhuanghuii</name>
    <dbReference type="NCBI Taxonomy" id="2585211"/>
    <lineage>
        <taxon>Bacteria</taxon>
        <taxon>Bacillati</taxon>
        <taxon>Actinomycetota</taxon>
        <taxon>Actinomycetes</taxon>
        <taxon>Propionibacteriales</taxon>
        <taxon>Nocardioidaceae</taxon>
        <taxon>Mumia</taxon>
    </lineage>
</organism>
<evidence type="ECO:0000256" key="2">
    <source>
        <dbReference type="ARBA" id="ARBA00023002"/>
    </source>
</evidence>
<gene>
    <name evidence="6" type="ORF">FE697_000950</name>
</gene>
<protein>
    <submittedName>
        <fullName evidence="6">NAD(P)-binding protein</fullName>
    </submittedName>
</protein>
<feature type="domain" description="Amine oxidase" evidence="5">
    <location>
        <begin position="20"/>
        <end position="316"/>
    </location>
</feature>
<evidence type="ECO:0000313" key="7">
    <source>
        <dbReference type="Proteomes" id="UP000307768"/>
    </source>
</evidence>
<dbReference type="SUPFAM" id="SSF51905">
    <property type="entry name" value="FAD/NAD(P)-binding domain"/>
    <property type="match status" value="1"/>
</dbReference>
<evidence type="ECO:0000256" key="4">
    <source>
        <dbReference type="SAM" id="Phobius"/>
    </source>
</evidence>
<feature type="binding site" evidence="3">
    <location>
        <begin position="39"/>
        <end position="40"/>
    </location>
    <ligand>
        <name>FAD</name>
        <dbReference type="ChEBI" id="CHEBI:57692"/>
    </ligand>
</feature>
<comment type="caution">
    <text evidence="6">The sequence shown here is derived from an EMBL/GenBank/DDBJ whole genome shotgun (WGS) entry which is preliminary data.</text>
</comment>
<keyword evidence="2" id="KW-0560">Oxidoreductase</keyword>
<dbReference type="Gene3D" id="3.50.50.60">
    <property type="entry name" value="FAD/NAD(P)-binding domain"/>
    <property type="match status" value="1"/>
</dbReference>
<feature type="binding site" evidence="3">
    <location>
        <position position="21"/>
    </location>
    <ligand>
        <name>FAD</name>
        <dbReference type="ChEBI" id="CHEBI:57692"/>
    </ligand>
</feature>